<sequence length="82" mass="8825">MVRLTQLASLLRERGLATALQAPDGPLRVSTPLSRAQQEVITCSTAGCYVTGWGYEIGRPEDEHATADRLAFLMSVPIGGPR</sequence>
<evidence type="ECO:0000313" key="2">
    <source>
        <dbReference type="Proteomes" id="UP000579250"/>
    </source>
</evidence>
<dbReference type="Proteomes" id="UP000579250">
    <property type="component" value="Unassembled WGS sequence"/>
</dbReference>
<dbReference type="AlphaFoldDB" id="A0A846YYW6"/>
<protein>
    <submittedName>
        <fullName evidence="1">Uncharacterized protein</fullName>
    </submittedName>
</protein>
<reference evidence="1 2" key="1">
    <citation type="submission" date="2020-04" db="EMBL/GenBank/DDBJ databases">
        <title>MicrobeNet Type strains.</title>
        <authorList>
            <person name="Nicholson A.C."/>
        </authorList>
    </citation>
    <scope>NUCLEOTIDE SEQUENCE [LARGE SCALE GENOMIC DNA]</scope>
    <source>
        <strain evidence="1 2">ATCC BAA-277</strain>
    </source>
</reference>
<dbReference type="EMBL" id="JAAXPI010000005">
    <property type="protein sequence ID" value="NKZ03303.1"/>
    <property type="molecule type" value="Genomic_DNA"/>
</dbReference>
<accession>A0A846YYW6</accession>
<organism evidence="1 2">
    <name type="scientific">Actinomadura latina</name>
    <dbReference type="NCBI Taxonomy" id="163603"/>
    <lineage>
        <taxon>Bacteria</taxon>
        <taxon>Bacillati</taxon>
        <taxon>Actinomycetota</taxon>
        <taxon>Actinomycetes</taxon>
        <taxon>Streptosporangiales</taxon>
        <taxon>Thermomonosporaceae</taxon>
        <taxon>Actinomadura</taxon>
    </lineage>
</organism>
<comment type="caution">
    <text evidence="1">The sequence shown here is derived from an EMBL/GenBank/DDBJ whole genome shotgun (WGS) entry which is preliminary data.</text>
</comment>
<gene>
    <name evidence="1" type="ORF">HGB48_06000</name>
</gene>
<proteinExistence type="predicted"/>
<name>A0A846YYW6_9ACTN</name>
<keyword evidence="2" id="KW-1185">Reference proteome</keyword>
<dbReference type="RefSeq" id="WP_067638470.1">
    <property type="nucleotide sequence ID" value="NZ_JAAXPI010000005.1"/>
</dbReference>
<evidence type="ECO:0000313" key="1">
    <source>
        <dbReference type="EMBL" id="NKZ03303.1"/>
    </source>
</evidence>